<dbReference type="PROSITE" id="PS50114">
    <property type="entry name" value="GATA_ZN_FINGER_2"/>
    <property type="match status" value="1"/>
</dbReference>
<dbReference type="CDD" id="cd00202">
    <property type="entry name" value="ZnF_GATA"/>
    <property type="match status" value="1"/>
</dbReference>
<gene>
    <name evidence="9" type="ORF">CORT_0B09130</name>
</gene>
<dbReference type="PANTHER" id="PTHR47172:SF24">
    <property type="entry name" value="GATA ZINC FINGER DOMAIN-CONTAINING PROTEIN 14-RELATED"/>
    <property type="match status" value="1"/>
</dbReference>
<dbReference type="PANTHER" id="PTHR47172">
    <property type="entry name" value="OS01G0976800 PROTEIN"/>
    <property type="match status" value="1"/>
</dbReference>
<dbReference type="RefSeq" id="XP_003868052.1">
    <property type="nucleotide sequence ID" value="XM_003868004.1"/>
</dbReference>
<dbReference type="Gene3D" id="3.30.50.10">
    <property type="entry name" value="Erythroid Transcription Factor GATA-1, subunit A"/>
    <property type="match status" value="1"/>
</dbReference>
<feature type="domain" description="GATA-type" evidence="8">
    <location>
        <begin position="252"/>
        <end position="307"/>
    </location>
</feature>
<evidence type="ECO:0000256" key="2">
    <source>
        <dbReference type="ARBA" id="ARBA00022771"/>
    </source>
</evidence>
<dbReference type="HOGENOM" id="CLU_731585_0_0_1"/>
<evidence type="ECO:0000256" key="5">
    <source>
        <dbReference type="ARBA" id="ARBA00023163"/>
    </source>
</evidence>
<dbReference type="AlphaFoldDB" id="H8X0A5"/>
<dbReference type="Pfam" id="PF00320">
    <property type="entry name" value="GATA"/>
    <property type="match status" value="1"/>
</dbReference>
<evidence type="ECO:0000313" key="10">
    <source>
        <dbReference type="Proteomes" id="UP000005018"/>
    </source>
</evidence>
<feature type="compositionally biased region" description="Low complexity" evidence="7">
    <location>
        <begin position="363"/>
        <end position="378"/>
    </location>
</feature>
<dbReference type="GeneID" id="14539163"/>
<dbReference type="GO" id="GO:0043565">
    <property type="term" value="F:sequence-specific DNA binding"/>
    <property type="evidence" value="ECO:0007669"/>
    <property type="project" value="InterPro"/>
</dbReference>
<dbReference type="Proteomes" id="UP000005018">
    <property type="component" value="Chromosome 2"/>
</dbReference>
<evidence type="ECO:0000259" key="8">
    <source>
        <dbReference type="PROSITE" id="PS50114"/>
    </source>
</evidence>
<dbReference type="GO" id="GO:0008270">
    <property type="term" value="F:zinc ion binding"/>
    <property type="evidence" value="ECO:0007669"/>
    <property type="project" value="UniProtKB-KW"/>
</dbReference>
<dbReference type="OrthoDB" id="2162994at2759"/>
<keyword evidence="9" id="KW-0238">DNA-binding</keyword>
<evidence type="ECO:0000256" key="3">
    <source>
        <dbReference type="ARBA" id="ARBA00022833"/>
    </source>
</evidence>
<evidence type="ECO:0000256" key="4">
    <source>
        <dbReference type="ARBA" id="ARBA00023015"/>
    </source>
</evidence>
<evidence type="ECO:0000256" key="7">
    <source>
        <dbReference type="SAM" id="MobiDB-lite"/>
    </source>
</evidence>
<keyword evidence="10" id="KW-1185">Reference proteome</keyword>
<name>H8X0A5_CANO9</name>
<keyword evidence="1" id="KW-0479">Metal-binding</keyword>
<keyword evidence="5" id="KW-0804">Transcription</keyword>
<feature type="compositionally biased region" description="Low complexity" evidence="7">
    <location>
        <begin position="150"/>
        <end position="160"/>
    </location>
</feature>
<dbReference type="SUPFAM" id="SSF57716">
    <property type="entry name" value="Glucocorticoid receptor-like (DNA-binding domain)"/>
    <property type="match status" value="1"/>
</dbReference>
<evidence type="ECO:0000256" key="6">
    <source>
        <dbReference type="PROSITE-ProRule" id="PRU00094"/>
    </source>
</evidence>
<dbReference type="KEGG" id="cot:CORT_0B09130"/>
<sequence length="430" mass="46574">MSTAATTTTSNSIRLPSIHELTGKSNKEFHNHHQSSAHALASPRSFVDATGQPPVLSSLSVNTNINDTTTLKMPPIKPMTSSSVAFNNSTNSTPIAPVPNGNILSKPVSLGSPAINYYDKQQTSLPRHEPVITQAGAVSATAAVTAPQSAATTSTISSPTFHLQSTQKQPHHHYHHQPQAPPPPPSYQSPIEYYGGHGSSQYCQPSRSYSAPVPQYLPHHASYHSQSHYTVQHPNNHGLQMGQPYTIAEVVPKTTNKCHRCGTTETPEWRRGPKGVRTLCNACGLFHAKLVKRKGAAIAAEEVLNNRVTKGKNGRRISTRKSLGNAPNVYHQRGESAGPLQGLQQHLQHYPGKFAVLLSQNHSTSPLQQPPLSSSSTQAYSLHHQQHQLPPPPNSNYAPQGYMALPPPALSLNAPIHYDSQVPTMPLVHH</sequence>
<organism evidence="9 10">
    <name type="scientific">Candida orthopsilosis (strain 90-125)</name>
    <name type="common">Yeast</name>
    <dbReference type="NCBI Taxonomy" id="1136231"/>
    <lineage>
        <taxon>Eukaryota</taxon>
        <taxon>Fungi</taxon>
        <taxon>Dikarya</taxon>
        <taxon>Ascomycota</taxon>
        <taxon>Saccharomycotina</taxon>
        <taxon>Pichiomycetes</taxon>
        <taxon>Debaryomycetaceae</taxon>
        <taxon>Candida/Lodderomyces clade</taxon>
        <taxon>Candida</taxon>
    </lineage>
</organism>
<dbReference type="SMART" id="SM00401">
    <property type="entry name" value="ZnF_GATA"/>
    <property type="match status" value="1"/>
</dbReference>
<keyword evidence="2 6" id="KW-0863">Zinc-finger</keyword>
<protein>
    <submittedName>
        <fullName evidence="9">Brg1 DNA-binding transcription factor</fullName>
    </submittedName>
</protein>
<evidence type="ECO:0000256" key="1">
    <source>
        <dbReference type="ARBA" id="ARBA00022723"/>
    </source>
</evidence>
<dbReference type="eggNOG" id="KOG1601">
    <property type="taxonomic scope" value="Eukaryota"/>
</dbReference>
<accession>H8X0A5</accession>
<feature type="region of interest" description="Disordered" evidence="7">
    <location>
        <begin position="362"/>
        <end position="399"/>
    </location>
</feature>
<dbReference type="InterPro" id="IPR013088">
    <property type="entry name" value="Znf_NHR/GATA"/>
</dbReference>
<keyword evidence="3" id="KW-0862">Zinc</keyword>
<dbReference type="GO" id="GO:0006355">
    <property type="term" value="P:regulation of DNA-templated transcription"/>
    <property type="evidence" value="ECO:0007669"/>
    <property type="project" value="InterPro"/>
</dbReference>
<evidence type="ECO:0000313" key="9">
    <source>
        <dbReference type="EMBL" id="CCG22617.1"/>
    </source>
</evidence>
<reference evidence="9 10" key="1">
    <citation type="journal article" date="2012" name="PLoS ONE">
        <title>Sequence and analysis of the genome of the pathogenic yeast Candida orthopsilosis.</title>
        <authorList>
            <person name="Riccombeni A."/>
            <person name="Vidanes G."/>
            <person name="Proux-Wera E."/>
            <person name="Wolfe K.H."/>
            <person name="Butler G."/>
        </authorList>
    </citation>
    <scope>NUCLEOTIDE SEQUENCE [LARGE SCALE GENOMIC DNA]</scope>
    <source>
        <strain evidence="9 10">Co 90-125</strain>
    </source>
</reference>
<dbReference type="EMBL" id="HE681720">
    <property type="protein sequence ID" value="CCG22617.1"/>
    <property type="molecule type" value="Genomic_DNA"/>
</dbReference>
<dbReference type="InterPro" id="IPR000679">
    <property type="entry name" value="Znf_GATA"/>
</dbReference>
<keyword evidence="4" id="KW-0805">Transcription regulation</keyword>
<feature type="region of interest" description="Disordered" evidence="7">
    <location>
        <begin position="150"/>
        <end position="191"/>
    </location>
</feature>
<proteinExistence type="predicted"/>